<feature type="compositionally biased region" description="Acidic residues" evidence="1">
    <location>
        <begin position="274"/>
        <end position="283"/>
    </location>
</feature>
<evidence type="ECO:0000313" key="2">
    <source>
        <dbReference type="EMBL" id="KAF9451268.1"/>
    </source>
</evidence>
<feature type="compositionally biased region" description="Basic and acidic residues" evidence="1">
    <location>
        <begin position="219"/>
        <end position="228"/>
    </location>
</feature>
<comment type="caution">
    <text evidence="2">The sequence shown here is derived from an EMBL/GenBank/DDBJ whole genome shotgun (WGS) entry which is preliminary data.</text>
</comment>
<name>A0A9P6C7L0_9AGAR</name>
<feature type="region of interest" description="Disordered" evidence="1">
    <location>
        <begin position="109"/>
        <end position="133"/>
    </location>
</feature>
<protein>
    <submittedName>
        <fullName evidence="2">Uncharacterized protein</fullName>
    </submittedName>
</protein>
<feature type="compositionally biased region" description="Basic residues" evidence="1">
    <location>
        <begin position="157"/>
        <end position="173"/>
    </location>
</feature>
<organism evidence="2 3">
    <name type="scientific">Macrolepiota fuliginosa MF-IS2</name>
    <dbReference type="NCBI Taxonomy" id="1400762"/>
    <lineage>
        <taxon>Eukaryota</taxon>
        <taxon>Fungi</taxon>
        <taxon>Dikarya</taxon>
        <taxon>Basidiomycota</taxon>
        <taxon>Agaricomycotina</taxon>
        <taxon>Agaricomycetes</taxon>
        <taxon>Agaricomycetidae</taxon>
        <taxon>Agaricales</taxon>
        <taxon>Agaricineae</taxon>
        <taxon>Agaricaceae</taxon>
        <taxon>Macrolepiota</taxon>
    </lineage>
</organism>
<evidence type="ECO:0000256" key="1">
    <source>
        <dbReference type="SAM" id="MobiDB-lite"/>
    </source>
</evidence>
<feature type="compositionally biased region" description="Polar residues" evidence="1">
    <location>
        <begin position="40"/>
        <end position="64"/>
    </location>
</feature>
<feature type="compositionally biased region" description="Polar residues" evidence="1">
    <location>
        <begin position="246"/>
        <end position="257"/>
    </location>
</feature>
<sequence length="283" mass="30488">MSNTILTHPTANFPKSRIRRKPILTYRSPSAGDTDPPITPSTRYNAPNQSPRQVSAHTNATQSARDAEHHPRRKARTGSYSLPLYHPLGELALSLPPLNPTDFGLPLPNILGATAQGPSGRSRRLPANVRDTDEEGEVLIPTVSSIAAVAANEVKRASPRKRRVGGGNGKRKRRDGDDGDATYPAKRTRQTRAGGVDDNDFNDVQGQGDGDGPPEVDGPAERRPERRSTRSRLKPRGSSEAESVDGQPTQGSASPTEDNIKQSVEGVSEGASDEKEEGEVEER</sequence>
<accession>A0A9P6C7L0</accession>
<feature type="region of interest" description="Disordered" evidence="1">
    <location>
        <begin position="154"/>
        <end position="283"/>
    </location>
</feature>
<feature type="compositionally biased region" description="Polar residues" evidence="1">
    <location>
        <begin position="1"/>
        <end position="10"/>
    </location>
</feature>
<dbReference type="Proteomes" id="UP000807342">
    <property type="component" value="Unassembled WGS sequence"/>
</dbReference>
<evidence type="ECO:0000313" key="3">
    <source>
        <dbReference type="Proteomes" id="UP000807342"/>
    </source>
</evidence>
<dbReference type="AlphaFoldDB" id="A0A9P6C7L0"/>
<gene>
    <name evidence="2" type="ORF">P691DRAFT_808258</name>
</gene>
<keyword evidence="3" id="KW-1185">Reference proteome</keyword>
<proteinExistence type="predicted"/>
<dbReference type="EMBL" id="MU151088">
    <property type="protein sequence ID" value="KAF9451268.1"/>
    <property type="molecule type" value="Genomic_DNA"/>
</dbReference>
<reference evidence="2" key="1">
    <citation type="submission" date="2020-11" db="EMBL/GenBank/DDBJ databases">
        <authorList>
            <consortium name="DOE Joint Genome Institute"/>
            <person name="Ahrendt S."/>
            <person name="Riley R."/>
            <person name="Andreopoulos W."/>
            <person name="Labutti K."/>
            <person name="Pangilinan J."/>
            <person name="Ruiz-Duenas F.J."/>
            <person name="Barrasa J.M."/>
            <person name="Sanchez-Garcia M."/>
            <person name="Camarero S."/>
            <person name="Miyauchi S."/>
            <person name="Serrano A."/>
            <person name="Linde D."/>
            <person name="Babiker R."/>
            <person name="Drula E."/>
            <person name="Ayuso-Fernandez I."/>
            <person name="Pacheco R."/>
            <person name="Padilla G."/>
            <person name="Ferreira P."/>
            <person name="Barriuso J."/>
            <person name="Kellner H."/>
            <person name="Castanera R."/>
            <person name="Alfaro M."/>
            <person name="Ramirez L."/>
            <person name="Pisabarro A.G."/>
            <person name="Kuo A."/>
            <person name="Tritt A."/>
            <person name="Lipzen A."/>
            <person name="He G."/>
            <person name="Yan M."/>
            <person name="Ng V."/>
            <person name="Cullen D."/>
            <person name="Martin F."/>
            <person name="Rosso M.-N."/>
            <person name="Henrissat B."/>
            <person name="Hibbett D."/>
            <person name="Martinez A.T."/>
            <person name="Grigoriev I.V."/>
        </authorList>
    </citation>
    <scope>NUCLEOTIDE SEQUENCE</scope>
    <source>
        <strain evidence="2">MF-IS2</strain>
    </source>
</reference>
<dbReference type="OrthoDB" id="2676123at2759"/>
<feature type="region of interest" description="Disordered" evidence="1">
    <location>
        <begin position="1"/>
        <end position="81"/>
    </location>
</feature>